<feature type="compositionally biased region" description="Basic residues" evidence="1">
    <location>
        <begin position="83"/>
        <end position="110"/>
    </location>
</feature>
<dbReference type="EMBL" id="BMAT01012227">
    <property type="protein sequence ID" value="GFR88406.1"/>
    <property type="molecule type" value="Genomic_DNA"/>
</dbReference>
<feature type="chain" id="PRO_5043472714" evidence="2">
    <location>
        <begin position="17"/>
        <end position="110"/>
    </location>
</feature>
<evidence type="ECO:0000313" key="4">
    <source>
        <dbReference type="Proteomes" id="UP000762676"/>
    </source>
</evidence>
<gene>
    <name evidence="3" type="ORF">ElyMa_006099500</name>
</gene>
<keyword evidence="4" id="KW-1185">Reference proteome</keyword>
<feature type="signal peptide" evidence="2">
    <location>
        <begin position="1"/>
        <end position="16"/>
    </location>
</feature>
<reference evidence="3 4" key="1">
    <citation type="journal article" date="2021" name="Elife">
        <title>Chloroplast acquisition without the gene transfer in kleptoplastic sea slugs, Plakobranchus ocellatus.</title>
        <authorList>
            <person name="Maeda T."/>
            <person name="Takahashi S."/>
            <person name="Yoshida T."/>
            <person name="Shimamura S."/>
            <person name="Takaki Y."/>
            <person name="Nagai Y."/>
            <person name="Toyoda A."/>
            <person name="Suzuki Y."/>
            <person name="Arimoto A."/>
            <person name="Ishii H."/>
            <person name="Satoh N."/>
            <person name="Nishiyama T."/>
            <person name="Hasebe M."/>
            <person name="Maruyama T."/>
            <person name="Minagawa J."/>
            <person name="Obokata J."/>
            <person name="Shigenobu S."/>
        </authorList>
    </citation>
    <scope>NUCLEOTIDE SEQUENCE [LARGE SCALE GENOMIC DNA]</scope>
</reference>
<dbReference type="Proteomes" id="UP000762676">
    <property type="component" value="Unassembled WGS sequence"/>
</dbReference>
<organism evidence="3 4">
    <name type="scientific">Elysia marginata</name>
    <dbReference type="NCBI Taxonomy" id="1093978"/>
    <lineage>
        <taxon>Eukaryota</taxon>
        <taxon>Metazoa</taxon>
        <taxon>Spiralia</taxon>
        <taxon>Lophotrochozoa</taxon>
        <taxon>Mollusca</taxon>
        <taxon>Gastropoda</taxon>
        <taxon>Heterobranchia</taxon>
        <taxon>Euthyneura</taxon>
        <taxon>Panpulmonata</taxon>
        <taxon>Sacoglossa</taxon>
        <taxon>Placobranchoidea</taxon>
        <taxon>Plakobranchidae</taxon>
        <taxon>Elysia</taxon>
    </lineage>
</organism>
<dbReference type="AlphaFoldDB" id="A0AAV4GSV1"/>
<proteinExistence type="predicted"/>
<comment type="caution">
    <text evidence="3">The sequence shown here is derived from an EMBL/GenBank/DDBJ whole genome shotgun (WGS) entry which is preliminary data.</text>
</comment>
<protein>
    <submittedName>
        <fullName evidence="3">Uncharacterized protein</fullName>
    </submittedName>
</protein>
<evidence type="ECO:0000256" key="2">
    <source>
        <dbReference type="SAM" id="SignalP"/>
    </source>
</evidence>
<feature type="region of interest" description="Disordered" evidence="1">
    <location>
        <begin position="82"/>
        <end position="110"/>
    </location>
</feature>
<keyword evidence="2" id="KW-0732">Signal</keyword>
<evidence type="ECO:0000256" key="1">
    <source>
        <dbReference type="SAM" id="MobiDB-lite"/>
    </source>
</evidence>
<name>A0AAV4GSV1_9GAST</name>
<accession>A0AAV4GSV1</accession>
<evidence type="ECO:0000313" key="3">
    <source>
        <dbReference type="EMBL" id="GFR88406.1"/>
    </source>
</evidence>
<sequence>MKCVLVLTALVAVSLAQMDSMHNLVRHEVEALLMADSSLTVDGCTTKCDALFDMIQDGDESSTDRMCSEACRCQINHDCPHDPHHHGDHTPHPHPTHPPHHTHPPHPTHP</sequence>